<reference evidence="4" key="1">
    <citation type="journal article" date="2019" name="Int. J. Syst. Evol. Microbiol.">
        <title>The Global Catalogue of Microorganisms (GCM) 10K type strain sequencing project: providing services to taxonomists for standard genome sequencing and annotation.</title>
        <authorList>
            <consortium name="The Broad Institute Genomics Platform"/>
            <consortium name="The Broad Institute Genome Sequencing Center for Infectious Disease"/>
            <person name="Wu L."/>
            <person name="Ma J."/>
        </authorList>
    </citation>
    <scope>NUCLEOTIDE SEQUENCE [LARGE SCALE GENOMIC DNA]</scope>
    <source>
        <strain evidence="4">JCM 17983</strain>
    </source>
</reference>
<protein>
    <recommendedName>
        <fullName evidence="2">DUF5709 domain-containing protein</fullName>
    </recommendedName>
</protein>
<dbReference type="Pfam" id="PF18970">
    <property type="entry name" value="DUF5709"/>
    <property type="match status" value="1"/>
</dbReference>
<sequence>MPRRRARPVTRVAAGMTEPEHSDEVPEEPDLGASVQLESGETLDGRPGTDGLDAGVVAPNRPFGLDDPDTTPEGQRERETIDDRLTREIPDDTGGAATAPGPELSEGGIASEAGQGRSGRLTAAEPDPDQVPGRSLAAEDVGIAGGAASAEEAAVHDIGEDDLADLDDTGQAIGRDPDEQLEGPEVRLDDEDVDPASGVPENRL</sequence>
<dbReference type="InterPro" id="IPR043763">
    <property type="entry name" value="DUF5709"/>
</dbReference>
<gene>
    <name evidence="3" type="ORF">GCM10023203_45910</name>
</gene>
<feature type="compositionally biased region" description="Acidic residues" evidence="1">
    <location>
        <begin position="159"/>
        <end position="168"/>
    </location>
</feature>
<keyword evidence="4" id="KW-1185">Reference proteome</keyword>
<feature type="compositionally biased region" description="Basic and acidic residues" evidence="1">
    <location>
        <begin position="74"/>
        <end position="90"/>
    </location>
</feature>
<dbReference type="EMBL" id="BAABHQ010000015">
    <property type="protein sequence ID" value="GAA4887775.1"/>
    <property type="molecule type" value="Genomic_DNA"/>
</dbReference>
<comment type="caution">
    <text evidence="3">The sequence shown here is derived from an EMBL/GenBank/DDBJ whole genome shotgun (WGS) entry which is preliminary data.</text>
</comment>
<evidence type="ECO:0000313" key="3">
    <source>
        <dbReference type="EMBL" id="GAA4887775.1"/>
    </source>
</evidence>
<accession>A0ABP9F1K6</accession>
<name>A0ABP9F1K6_9PSEU</name>
<evidence type="ECO:0000259" key="2">
    <source>
        <dbReference type="Pfam" id="PF18970"/>
    </source>
</evidence>
<evidence type="ECO:0000313" key="4">
    <source>
        <dbReference type="Proteomes" id="UP001500457"/>
    </source>
</evidence>
<dbReference type="Proteomes" id="UP001500457">
    <property type="component" value="Unassembled WGS sequence"/>
</dbReference>
<feature type="domain" description="DUF5709" evidence="2">
    <location>
        <begin position="112"/>
        <end position="158"/>
    </location>
</feature>
<proteinExistence type="predicted"/>
<organism evidence="3 4">
    <name type="scientific">Actinomycetospora straminea</name>
    <dbReference type="NCBI Taxonomy" id="663607"/>
    <lineage>
        <taxon>Bacteria</taxon>
        <taxon>Bacillati</taxon>
        <taxon>Actinomycetota</taxon>
        <taxon>Actinomycetes</taxon>
        <taxon>Pseudonocardiales</taxon>
        <taxon>Pseudonocardiaceae</taxon>
        <taxon>Actinomycetospora</taxon>
    </lineage>
</organism>
<evidence type="ECO:0000256" key="1">
    <source>
        <dbReference type="SAM" id="MobiDB-lite"/>
    </source>
</evidence>
<feature type="region of interest" description="Disordered" evidence="1">
    <location>
        <begin position="1"/>
        <end position="204"/>
    </location>
</feature>